<keyword evidence="3" id="KW-0067">ATP-binding</keyword>
<evidence type="ECO:0000256" key="1">
    <source>
        <dbReference type="ARBA" id="ARBA00022448"/>
    </source>
</evidence>
<dbReference type="SUPFAM" id="SSF52540">
    <property type="entry name" value="P-loop containing nucleoside triphosphate hydrolases"/>
    <property type="match status" value="1"/>
</dbReference>
<dbReference type="GO" id="GO:0016887">
    <property type="term" value="F:ATP hydrolysis activity"/>
    <property type="evidence" value="ECO:0007669"/>
    <property type="project" value="InterPro"/>
</dbReference>
<evidence type="ECO:0000313" key="5">
    <source>
        <dbReference type="EMBL" id="GGG22209.1"/>
    </source>
</evidence>
<dbReference type="PANTHER" id="PTHR42939">
    <property type="entry name" value="ABC TRANSPORTER ATP-BINDING PROTEIN ALBC-RELATED"/>
    <property type="match status" value="1"/>
</dbReference>
<dbReference type="AlphaFoldDB" id="A0A917G496"/>
<comment type="caution">
    <text evidence="5">The sequence shown here is derived from an EMBL/GenBank/DDBJ whole genome shotgun (WGS) entry which is preliminary data.</text>
</comment>
<evidence type="ECO:0000256" key="2">
    <source>
        <dbReference type="ARBA" id="ARBA00022741"/>
    </source>
</evidence>
<evidence type="ECO:0000259" key="4">
    <source>
        <dbReference type="PROSITE" id="PS50893"/>
    </source>
</evidence>
<dbReference type="PROSITE" id="PS50893">
    <property type="entry name" value="ABC_TRANSPORTER_2"/>
    <property type="match status" value="1"/>
</dbReference>
<keyword evidence="6" id="KW-1185">Reference proteome</keyword>
<dbReference type="RefSeq" id="WP_188614496.1">
    <property type="nucleotide sequence ID" value="NZ_BMJT01000004.1"/>
</dbReference>
<feature type="domain" description="ABC transporter" evidence="4">
    <location>
        <begin position="4"/>
        <end position="230"/>
    </location>
</feature>
<keyword evidence="1" id="KW-0813">Transport</keyword>
<keyword evidence="2" id="KW-0547">Nucleotide-binding</keyword>
<gene>
    <name evidence="5" type="ORF">GCM10007425_15840</name>
</gene>
<organism evidence="5 6">
    <name type="scientific">Lysinibacillus alkalisoli</name>
    <dbReference type="NCBI Taxonomy" id="1911548"/>
    <lineage>
        <taxon>Bacteria</taxon>
        <taxon>Bacillati</taxon>
        <taxon>Bacillota</taxon>
        <taxon>Bacilli</taxon>
        <taxon>Bacillales</taxon>
        <taxon>Bacillaceae</taxon>
        <taxon>Lysinibacillus</taxon>
    </lineage>
</organism>
<accession>A0A917G496</accession>
<proteinExistence type="predicted"/>
<reference evidence="5" key="1">
    <citation type="journal article" date="2014" name="Int. J. Syst. Evol. Microbiol.">
        <title>Complete genome sequence of Corynebacterium casei LMG S-19264T (=DSM 44701T), isolated from a smear-ripened cheese.</title>
        <authorList>
            <consortium name="US DOE Joint Genome Institute (JGI-PGF)"/>
            <person name="Walter F."/>
            <person name="Albersmeier A."/>
            <person name="Kalinowski J."/>
            <person name="Ruckert C."/>
        </authorList>
    </citation>
    <scope>NUCLEOTIDE SEQUENCE</scope>
    <source>
        <strain evidence="5">CGMCC 1.15760</strain>
    </source>
</reference>
<name>A0A917G496_9BACI</name>
<evidence type="ECO:0000256" key="3">
    <source>
        <dbReference type="ARBA" id="ARBA00022840"/>
    </source>
</evidence>
<reference evidence="5" key="2">
    <citation type="submission" date="2020-09" db="EMBL/GenBank/DDBJ databases">
        <authorList>
            <person name="Sun Q."/>
            <person name="Zhou Y."/>
        </authorList>
    </citation>
    <scope>NUCLEOTIDE SEQUENCE</scope>
    <source>
        <strain evidence="5">CGMCC 1.15760</strain>
    </source>
</reference>
<sequence>MTALQIQDLYLTRDEFALVNINLVLPKGTIMGLIGENGAGKTTLLKAILNLIPLQDGTITLVGHDHKNEEVAAKQHIGIVFDDLFFPPYYKPKHIEGVLQRTFSTFDKYYFYGLLEQLKVPTHKKITQLSRGMRMKLALASALAHRPTLLLLDEPTSGLDPIIRDEVLTLLVTYMDEDAERSILFSSHITSDLEKIADTITFLHKGNIHFSTAKDELQYQYGLFQGDEETLNMLPPYAIVGTRKTAVGIEALVKREEVNEVFHLAQPTIEEIMLYFVKVERL</sequence>
<dbReference type="Pfam" id="PF00005">
    <property type="entry name" value="ABC_tran"/>
    <property type="match status" value="1"/>
</dbReference>
<dbReference type="InterPro" id="IPR003439">
    <property type="entry name" value="ABC_transporter-like_ATP-bd"/>
</dbReference>
<dbReference type="SMART" id="SM00382">
    <property type="entry name" value="AAA"/>
    <property type="match status" value="1"/>
</dbReference>
<dbReference type="InterPro" id="IPR051782">
    <property type="entry name" value="ABC_Transporter_VariousFunc"/>
</dbReference>
<evidence type="ECO:0000313" key="6">
    <source>
        <dbReference type="Proteomes" id="UP000616608"/>
    </source>
</evidence>
<dbReference type="Proteomes" id="UP000616608">
    <property type="component" value="Unassembled WGS sequence"/>
</dbReference>
<dbReference type="EMBL" id="BMJT01000004">
    <property type="protein sequence ID" value="GGG22209.1"/>
    <property type="molecule type" value="Genomic_DNA"/>
</dbReference>
<protein>
    <submittedName>
        <fullName evidence="5">ABC transporter</fullName>
    </submittedName>
</protein>
<dbReference type="InterPro" id="IPR027417">
    <property type="entry name" value="P-loop_NTPase"/>
</dbReference>
<dbReference type="InterPro" id="IPR003593">
    <property type="entry name" value="AAA+_ATPase"/>
</dbReference>
<dbReference type="CDD" id="cd03230">
    <property type="entry name" value="ABC_DR_subfamily_A"/>
    <property type="match status" value="1"/>
</dbReference>
<dbReference type="Gene3D" id="3.40.50.300">
    <property type="entry name" value="P-loop containing nucleotide triphosphate hydrolases"/>
    <property type="match status" value="1"/>
</dbReference>
<dbReference type="PANTHER" id="PTHR42939:SF3">
    <property type="entry name" value="ABC TRANSPORTER ATP-BINDING COMPONENT"/>
    <property type="match status" value="1"/>
</dbReference>
<dbReference type="GO" id="GO:0005524">
    <property type="term" value="F:ATP binding"/>
    <property type="evidence" value="ECO:0007669"/>
    <property type="project" value="UniProtKB-KW"/>
</dbReference>